<dbReference type="GO" id="GO:0005829">
    <property type="term" value="C:cytosol"/>
    <property type="evidence" value="ECO:0007669"/>
    <property type="project" value="UniProtKB-SubCell"/>
</dbReference>
<dbReference type="InterPro" id="IPR001841">
    <property type="entry name" value="Znf_RING"/>
</dbReference>
<dbReference type="GO" id="GO:0005634">
    <property type="term" value="C:nucleus"/>
    <property type="evidence" value="ECO:0007669"/>
    <property type="project" value="TreeGrafter"/>
</dbReference>
<dbReference type="GO" id="GO:0061630">
    <property type="term" value="F:ubiquitin protein ligase activity"/>
    <property type="evidence" value="ECO:0007669"/>
    <property type="project" value="UniProtKB-UniRule"/>
</dbReference>
<keyword evidence="8 11" id="KW-0863">Zinc-finger</keyword>
<dbReference type="FunFam" id="3.30.720.50:FF:000003">
    <property type="entry name" value="E3 ubiquitin-protein ligase RNF146"/>
    <property type="match status" value="1"/>
</dbReference>
<comment type="catalytic activity">
    <reaction evidence="1 12">
        <text>S-ubiquitinyl-[E2 ubiquitin-conjugating enzyme]-L-cysteine + [acceptor protein]-L-lysine = [E2 ubiquitin-conjugating enzyme]-L-cysteine + N(6)-ubiquitinyl-[acceptor protein]-L-lysine.</text>
        <dbReference type="EC" id="2.3.2.27"/>
    </reaction>
</comment>
<feature type="domain" description="RING-type" evidence="13">
    <location>
        <begin position="62"/>
        <end position="100"/>
    </location>
</feature>
<sequence length="239" mass="27175">MAESNLRRRSTRIKKKQEREVIVIDLSNSSSSSLESEIEADGISKTNETAVFDNPKQSTVECAVCLQVCVHPAKLPCGHIFCFLCLKGIANQSKKCAMCRQEIPSDYLDKPDLVTIPGEVAREETFEDGYQWFYEGRNGWWQYDERTSRELESGFKAGHKTCELLIAGFLYIADFELMVQFRRYEPARRRRMKRDLATIPKKGIAGIRAPDQPIDAALQQLNSLTINDEQTVPSTSNED</sequence>
<evidence type="ECO:0000256" key="2">
    <source>
        <dbReference type="ARBA" id="ARBA00004514"/>
    </source>
</evidence>
<dbReference type="GO" id="GO:0006511">
    <property type="term" value="P:ubiquitin-dependent protein catabolic process"/>
    <property type="evidence" value="ECO:0007669"/>
    <property type="project" value="UniProtKB-UniRule"/>
</dbReference>
<evidence type="ECO:0000256" key="1">
    <source>
        <dbReference type="ARBA" id="ARBA00000900"/>
    </source>
</evidence>
<evidence type="ECO:0000259" key="13">
    <source>
        <dbReference type="PROSITE" id="PS50089"/>
    </source>
</evidence>
<dbReference type="AlphaFoldDB" id="A0A1B6EDU8"/>
<dbReference type="GO" id="GO:0051865">
    <property type="term" value="P:protein autoubiquitination"/>
    <property type="evidence" value="ECO:0007669"/>
    <property type="project" value="UniProtKB-UniRule"/>
</dbReference>
<evidence type="ECO:0000313" key="15">
    <source>
        <dbReference type="EMBL" id="JAS36077.1"/>
    </source>
</evidence>
<keyword evidence="4 12" id="KW-0963">Cytoplasm</keyword>
<comment type="function">
    <text evidence="12">E3 ubiquitin-protein ligase that specifically binds poly-ADP-ribosylated proteins and mediates their ubiquitination and subsequent degradation.</text>
</comment>
<dbReference type="InterPro" id="IPR004170">
    <property type="entry name" value="WWE_dom"/>
</dbReference>
<evidence type="ECO:0000256" key="7">
    <source>
        <dbReference type="ARBA" id="ARBA00022723"/>
    </source>
</evidence>
<proteinExistence type="predicted"/>
<dbReference type="GO" id="GO:0072572">
    <property type="term" value="F:poly-ADP-D-ribose binding"/>
    <property type="evidence" value="ECO:0007669"/>
    <property type="project" value="UniProtKB-UniRule"/>
</dbReference>
<comment type="subcellular location">
    <subcellularLocation>
        <location evidence="2 12">Cytoplasm</location>
        <location evidence="2 12">Cytosol</location>
    </subcellularLocation>
</comment>
<reference evidence="15" key="1">
    <citation type="submission" date="2015-12" db="EMBL/GenBank/DDBJ databases">
        <title>De novo transcriptome assembly of four potential Pierce s Disease insect vectors from Arizona vineyards.</title>
        <authorList>
            <person name="Tassone E.E."/>
        </authorList>
    </citation>
    <scope>NUCLEOTIDE SEQUENCE</scope>
</reference>
<dbReference type="PROSITE" id="PS00518">
    <property type="entry name" value="ZF_RING_1"/>
    <property type="match status" value="1"/>
</dbReference>
<comment type="PTM">
    <text evidence="12">Ubiquitinated; autoubiquitinated.</text>
</comment>
<dbReference type="UniPathway" id="UPA00143"/>
<evidence type="ECO:0000256" key="12">
    <source>
        <dbReference type="RuleBase" id="RU367115"/>
    </source>
</evidence>
<dbReference type="PROSITE" id="PS50089">
    <property type="entry name" value="ZF_RING_2"/>
    <property type="match status" value="1"/>
</dbReference>
<keyword evidence="5 12" id="KW-0808">Transferase</keyword>
<evidence type="ECO:0000256" key="4">
    <source>
        <dbReference type="ARBA" id="ARBA00022490"/>
    </source>
</evidence>
<dbReference type="Gene3D" id="3.30.40.10">
    <property type="entry name" value="Zinc/RING finger domain, C3HC4 (zinc finger)"/>
    <property type="match status" value="1"/>
</dbReference>
<keyword evidence="10 12" id="KW-0862">Zinc</keyword>
<dbReference type="InterPro" id="IPR017907">
    <property type="entry name" value="Znf_RING_CS"/>
</dbReference>
<keyword evidence="6" id="KW-0879">Wnt signaling pathway</keyword>
<keyword evidence="7 12" id="KW-0479">Metal-binding</keyword>
<evidence type="ECO:0000256" key="5">
    <source>
        <dbReference type="ARBA" id="ARBA00022679"/>
    </source>
</evidence>
<evidence type="ECO:0000256" key="11">
    <source>
        <dbReference type="PROSITE-ProRule" id="PRU00175"/>
    </source>
</evidence>
<gene>
    <name evidence="15" type="ORF">g.10915</name>
</gene>
<dbReference type="Gene3D" id="3.30.720.50">
    <property type="match status" value="1"/>
</dbReference>
<evidence type="ECO:0000256" key="9">
    <source>
        <dbReference type="ARBA" id="ARBA00022786"/>
    </source>
</evidence>
<evidence type="ECO:0000256" key="8">
    <source>
        <dbReference type="ARBA" id="ARBA00022771"/>
    </source>
</evidence>
<organism evidence="15">
    <name type="scientific">Clastoptera arizonana</name>
    <name type="common">Arizona spittle bug</name>
    <dbReference type="NCBI Taxonomy" id="38151"/>
    <lineage>
        <taxon>Eukaryota</taxon>
        <taxon>Metazoa</taxon>
        <taxon>Ecdysozoa</taxon>
        <taxon>Arthropoda</taxon>
        <taxon>Hexapoda</taxon>
        <taxon>Insecta</taxon>
        <taxon>Pterygota</taxon>
        <taxon>Neoptera</taxon>
        <taxon>Paraneoptera</taxon>
        <taxon>Hemiptera</taxon>
        <taxon>Auchenorrhyncha</taxon>
        <taxon>Cercopoidea</taxon>
        <taxon>Clastopteridae</taxon>
        <taxon>Clastoptera</taxon>
    </lineage>
</organism>
<dbReference type="InterPro" id="IPR044110">
    <property type="entry name" value="RING-HC_RNF146"/>
</dbReference>
<dbReference type="SMART" id="SM00678">
    <property type="entry name" value="WWE"/>
    <property type="match status" value="1"/>
</dbReference>
<accession>A0A1B6EDU8</accession>
<protein>
    <recommendedName>
        <fullName evidence="12">E3 ubiquitin-protein ligase</fullName>
        <ecNumber evidence="12">2.3.2.27</ecNumber>
    </recommendedName>
</protein>
<dbReference type="PROSITE" id="PS50918">
    <property type="entry name" value="WWE"/>
    <property type="match status" value="1"/>
</dbReference>
<comment type="domain">
    <text evidence="12">The WWE domain mediates non-covalent poly(ADP-ribose)-binding.</text>
</comment>
<dbReference type="CDD" id="cd16546">
    <property type="entry name" value="RING-HC_RNF146"/>
    <property type="match status" value="1"/>
</dbReference>
<dbReference type="EMBL" id="GEDC01001221">
    <property type="protein sequence ID" value="JAS36077.1"/>
    <property type="molecule type" value="Transcribed_RNA"/>
</dbReference>
<dbReference type="InterPro" id="IPR037197">
    <property type="entry name" value="WWE_dom_sf"/>
</dbReference>
<dbReference type="GO" id="GO:0016055">
    <property type="term" value="P:Wnt signaling pathway"/>
    <property type="evidence" value="ECO:0007669"/>
    <property type="project" value="UniProtKB-KW"/>
</dbReference>
<dbReference type="GO" id="GO:0008270">
    <property type="term" value="F:zinc ion binding"/>
    <property type="evidence" value="ECO:0007669"/>
    <property type="project" value="UniProtKB-UniRule"/>
</dbReference>
<dbReference type="FunFam" id="3.30.40.10:FF:000204">
    <property type="entry name" value="E3 ubiquitin-protein ligase RNF146"/>
    <property type="match status" value="1"/>
</dbReference>
<evidence type="ECO:0000259" key="14">
    <source>
        <dbReference type="PROSITE" id="PS50918"/>
    </source>
</evidence>
<name>A0A1B6EDU8_9HEMI</name>
<dbReference type="Pfam" id="PF02825">
    <property type="entry name" value="WWE"/>
    <property type="match status" value="1"/>
</dbReference>
<evidence type="ECO:0000256" key="6">
    <source>
        <dbReference type="ARBA" id="ARBA00022687"/>
    </source>
</evidence>
<dbReference type="SUPFAM" id="SSF117839">
    <property type="entry name" value="WWE domain"/>
    <property type="match status" value="1"/>
</dbReference>
<dbReference type="SUPFAM" id="SSF57850">
    <property type="entry name" value="RING/U-box"/>
    <property type="match status" value="1"/>
</dbReference>
<dbReference type="SMART" id="SM00184">
    <property type="entry name" value="RING"/>
    <property type="match status" value="1"/>
</dbReference>
<dbReference type="InterPro" id="IPR013083">
    <property type="entry name" value="Znf_RING/FYVE/PHD"/>
</dbReference>
<dbReference type="PANTHER" id="PTHR13417">
    <property type="entry name" value="E3 UBIQUITIN-PROTEIN LIGASE RNF146"/>
    <property type="match status" value="1"/>
</dbReference>
<feature type="domain" description="WWE" evidence="14">
    <location>
        <begin position="118"/>
        <end position="194"/>
    </location>
</feature>
<dbReference type="InterPro" id="IPR018123">
    <property type="entry name" value="WWE-dom_subgr"/>
</dbReference>
<evidence type="ECO:0000256" key="3">
    <source>
        <dbReference type="ARBA" id="ARBA00004906"/>
    </source>
</evidence>
<dbReference type="InterPro" id="IPR033509">
    <property type="entry name" value="RNF146"/>
</dbReference>
<dbReference type="EC" id="2.3.2.27" evidence="12"/>
<dbReference type="PANTHER" id="PTHR13417:SF2">
    <property type="entry name" value="E3 UBIQUITIN-PROTEIN LIGASE RNF146"/>
    <property type="match status" value="1"/>
</dbReference>
<dbReference type="Pfam" id="PF13920">
    <property type="entry name" value="zf-C3HC4_3"/>
    <property type="match status" value="1"/>
</dbReference>
<comment type="pathway">
    <text evidence="3 12">Protein modification; protein ubiquitination.</text>
</comment>
<evidence type="ECO:0000256" key="10">
    <source>
        <dbReference type="ARBA" id="ARBA00022833"/>
    </source>
</evidence>
<keyword evidence="9 12" id="KW-0833">Ubl conjugation pathway</keyword>